<dbReference type="STRING" id="1235802.C823_06037"/>
<dbReference type="InterPro" id="IPR053842">
    <property type="entry name" value="NikA-like"/>
</dbReference>
<protein>
    <submittedName>
        <fullName evidence="1">Uncharacterized protein</fullName>
    </submittedName>
</protein>
<dbReference type="AlphaFoldDB" id="N1ZN67"/>
<name>N1ZN67_9FIRM</name>
<proteinExistence type="predicted"/>
<dbReference type="Proteomes" id="UP000012589">
    <property type="component" value="Unassembled WGS sequence"/>
</dbReference>
<reference evidence="1 2" key="1">
    <citation type="journal article" date="2014" name="Genome Announc.">
        <title>Draft genome sequences of the altered schaedler flora, a defined bacterial community from gnotobiotic mice.</title>
        <authorList>
            <person name="Wannemuehler M.J."/>
            <person name="Overstreet A.M."/>
            <person name="Ward D.V."/>
            <person name="Phillips G.J."/>
        </authorList>
    </citation>
    <scope>NUCLEOTIDE SEQUENCE [LARGE SCALE GENOMIC DNA]</scope>
    <source>
        <strain evidence="1 2">ASF492</strain>
    </source>
</reference>
<sequence>MANRERKNELKIYLSDDEQYILEQKVKVSGMRDKSSFLRHQILYGYVYDIDYSELREYNAALAKIGNNLNQIAKRMNATGNVYAADVKEVKELMKQVWDTQKSMLSKQPYMKQ</sequence>
<dbReference type="Pfam" id="PF21983">
    <property type="entry name" value="NikA-like"/>
    <property type="match status" value="1"/>
</dbReference>
<evidence type="ECO:0000313" key="1">
    <source>
        <dbReference type="EMBL" id="EMZ17351.1"/>
    </source>
</evidence>
<organism evidence="1 2">
    <name type="scientific">Eubacterium plexicaudatum ASF492</name>
    <dbReference type="NCBI Taxonomy" id="1235802"/>
    <lineage>
        <taxon>Bacteria</taxon>
        <taxon>Bacillati</taxon>
        <taxon>Bacillota</taxon>
        <taxon>Clostridia</taxon>
        <taxon>Eubacteriales</taxon>
        <taxon>Eubacteriaceae</taxon>
        <taxon>Eubacterium</taxon>
    </lineage>
</organism>
<dbReference type="HOGENOM" id="CLU_137404_3_1_9"/>
<comment type="caution">
    <text evidence="1">The sequence shown here is derived from an EMBL/GenBank/DDBJ whole genome shotgun (WGS) entry which is preliminary data.</text>
</comment>
<gene>
    <name evidence="1" type="ORF">C823_06037</name>
</gene>
<evidence type="ECO:0000313" key="2">
    <source>
        <dbReference type="Proteomes" id="UP000012589"/>
    </source>
</evidence>
<keyword evidence="2" id="KW-1185">Reference proteome</keyword>
<dbReference type="EMBL" id="AQFT01000210">
    <property type="protein sequence ID" value="EMZ17351.1"/>
    <property type="molecule type" value="Genomic_DNA"/>
</dbReference>
<dbReference type="eggNOG" id="ENOG502ZR9N">
    <property type="taxonomic scope" value="Bacteria"/>
</dbReference>
<dbReference type="OrthoDB" id="2004071at2"/>
<dbReference type="PATRIC" id="fig|1235802.3.peg.6376"/>
<accession>N1ZN67</accession>